<protein>
    <recommendedName>
        <fullName evidence="7">ATP synthase subunit delta</fullName>
    </recommendedName>
    <alternativeName>
        <fullName evidence="7">ATP synthase F(1) sector subunit delta</fullName>
    </alternativeName>
    <alternativeName>
        <fullName evidence="7">F-type ATPase subunit delta</fullName>
        <shortName evidence="7">F-ATPase subunit delta</shortName>
    </alternativeName>
</protein>
<comment type="function">
    <text evidence="7">This protein is part of the stalk that links CF(0) to CF(1). It either transmits conformational changes from CF(0) to CF(1) or is implicated in proton conduction.</text>
</comment>
<keyword evidence="2 7" id="KW-0813">Transport</keyword>
<dbReference type="EMBL" id="ATLK01000001">
    <property type="protein sequence ID" value="KFF31520.1"/>
    <property type="molecule type" value="Genomic_DNA"/>
</dbReference>
<keyword evidence="6 7" id="KW-0066">ATP synthesis</keyword>
<dbReference type="GO" id="GO:0045259">
    <property type="term" value="C:proton-transporting ATP synthase complex"/>
    <property type="evidence" value="ECO:0007669"/>
    <property type="project" value="UniProtKB-KW"/>
</dbReference>
<accession>A0A080N4M0</accession>
<dbReference type="Pfam" id="PF00213">
    <property type="entry name" value="OSCP"/>
    <property type="match status" value="2"/>
</dbReference>
<evidence type="ECO:0000313" key="8">
    <source>
        <dbReference type="EMBL" id="KFF31520.1"/>
    </source>
</evidence>
<gene>
    <name evidence="7" type="primary">atpH</name>
    <name evidence="8" type="ORF">BBOMB_0894</name>
</gene>
<comment type="caution">
    <text evidence="8">The sequence shown here is derived from an EMBL/GenBank/DDBJ whole genome shotgun (WGS) entry which is preliminary data.</text>
</comment>
<evidence type="ECO:0000256" key="2">
    <source>
        <dbReference type="ARBA" id="ARBA00022448"/>
    </source>
</evidence>
<dbReference type="AlphaFoldDB" id="A0A080N4M0"/>
<keyword evidence="5 7" id="KW-0472">Membrane</keyword>
<name>A0A080N4M0_9BIFI</name>
<organism evidence="8 9">
    <name type="scientific">Bifidobacterium bombi DSM 19703</name>
    <dbReference type="NCBI Taxonomy" id="1341695"/>
    <lineage>
        <taxon>Bacteria</taxon>
        <taxon>Bacillati</taxon>
        <taxon>Actinomycetota</taxon>
        <taxon>Actinomycetes</taxon>
        <taxon>Bifidobacteriales</taxon>
        <taxon>Bifidobacteriaceae</taxon>
        <taxon>Bifidobacterium</taxon>
    </lineage>
</organism>
<dbReference type="STRING" id="1341695.BBOMB_0894"/>
<dbReference type="OrthoDB" id="5242917at2"/>
<dbReference type="GO" id="GO:0046933">
    <property type="term" value="F:proton-transporting ATP synthase activity, rotational mechanism"/>
    <property type="evidence" value="ECO:0007669"/>
    <property type="project" value="UniProtKB-UniRule"/>
</dbReference>
<evidence type="ECO:0000256" key="1">
    <source>
        <dbReference type="ARBA" id="ARBA00004370"/>
    </source>
</evidence>
<comment type="function">
    <text evidence="7">F(1)F(0) ATP synthase produces ATP from ADP in the presence of a proton or sodium gradient. F-type ATPases consist of two structural domains, F(1) containing the extramembraneous catalytic core and F(0) containing the membrane proton channel, linked together by a central stalk and a peripheral stalk. During catalysis, ATP synthesis in the catalytic domain of F(1) is coupled via a rotary mechanism of the central stalk subunits to proton translocation.</text>
</comment>
<keyword evidence="3 7" id="KW-0375">Hydrogen ion transport</keyword>
<dbReference type="PRINTS" id="PR00125">
    <property type="entry name" value="ATPASEDELTA"/>
</dbReference>
<dbReference type="PANTHER" id="PTHR11910">
    <property type="entry name" value="ATP SYNTHASE DELTA CHAIN"/>
    <property type="match status" value="1"/>
</dbReference>
<evidence type="ECO:0000256" key="6">
    <source>
        <dbReference type="ARBA" id="ARBA00023310"/>
    </source>
</evidence>
<dbReference type="GO" id="GO:0005886">
    <property type="term" value="C:plasma membrane"/>
    <property type="evidence" value="ECO:0007669"/>
    <property type="project" value="UniProtKB-SubCell"/>
</dbReference>
<evidence type="ECO:0000256" key="7">
    <source>
        <dbReference type="HAMAP-Rule" id="MF_01416"/>
    </source>
</evidence>
<evidence type="ECO:0000313" key="9">
    <source>
        <dbReference type="Proteomes" id="UP000028730"/>
    </source>
</evidence>
<keyword evidence="4 7" id="KW-0406">Ion transport</keyword>
<dbReference type="HAMAP" id="MF_01416">
    <property type="entry name" value="ATP_synth_delta_bact"/>
    <property type="match status" value="1"/>
</dbReference>
<keyword evidence="7" id="KW-1003">Cell membrane</keyword>
<sequence>MRGEASLSADRQSRDSLAPKLRESGLDTWRIGEELFVMTQLLDGNKRVEESLTDPSRPSADKVALLEDILGDQVHPCTLEVLSDLVRRRWSRVADIANAVEDFAVDAMMYYADATDSTMTVSMELAQIESALMEMPILRSKLSDMSVPAQNREDLLHKVFEGNDLGKVTMRLIEHLACSPRHRRFLSALRWLIAKFSRHMGESMVIVTTATTPSPEYMKRLTDHFTRQLGRPAHINLVVDPSVLGGMRVQVGDEVTDRTVVAQLERLKRSVSMGV</sequence>
<keyword evidence="9" id="KW-1185">Reference proteome</keyword>
<comment type="subcellular location">
    <subcellularLocation>
        <location evidence="7">Cell membrane</location>
        <topology evidence="7">Peripheral membrane protein</topology>
    </subcellularLocation>
    <subcellularLocation>
        <location evidence="1">Membrane</location>
    </subcellularLocation>
</comment>
<reference evidence="8 9" key="1">
    <citation type="journal article" date="2014" name="Appl. Environ. Microbiol.">
        <title>Genomic encyclopedia of type strains of the genus Bifidobacterium.</title>
        <authorList>
            <person name="Milani C."/>
            <person name="Lugli G.A."/>
            <person name="Duranti S."/>
            <person name="Turroni F."/>
            <person name="Bottacini F."/>
            <person name="Mangifesta M."/>
            <person name="Sanchez B."/>
            <person name="Viappiani A."/>
            <person name="Mancabelli L."/>
            <person name="Taminiau B."/>
            <person name="Delcenserie V."/>
            <person name="Barrangou R."/>
            <person name="Margolles A."/>
            <person name="van Sinderen D."/>
            <person name="Ventura M."/>
        </authorList>
    </citation>
    <scope>NUCLEOTIDE SEQUENCE [LARGE SCALE GENOMIC DNA]</scope>
    <source>
        <strain evidence="8 9">DSM 19703</strain>
    </source>
</reference>
<dbReference type="InterPro" id="IPR000711">
    <property type="entry name" value="ATPase_OSCP/dsu"/>
</dbReference>
<proteinExistence type="inferred from homology"/>
<dbReference type="Proteomes" id="UP000028730">
    <property type="component" value="Unassembled WGS sequence"/>
</dbReference>
<evidence type="ECO:0000256" key="3">
    <source>
        <dbReference type="ARBA" id="ARBA00022781"/>
    </source>
</evidence>
<keyword evidence="7" id="KW-0139">CF(1)</keyword>
<dbReference type="eggNOG" id="COG0712">
    <property type="taxonomic scope" value="Bacteria"/>
</dbReference>
<dbReference type="NCBIfam" id="NF009967">
    <property type="entry name" value="PRK13430.1"/>
    <property type="match status" value="1"/>
</dbReference>
<dbReference type="RefSeq" id="WP_044087047.1">
    <property type="nucleotide sequence ID" value="NZ_ATLK01000001.1"/>
</dbReference>
<comment type="similarity">
    <text evidence="7">Belongs to the ATPase delta chain family.</text>
</comment>
<evidence type="ECO:0000256" key="5">
    <source>
        <dbReference type="ARBA" id="ARBA00023136"/>
    </source>
</evidence>
<evidence type="ECO:0000256" key="4">
    <source>
        <dbReference type="ARBA" id="ARBA00023065"/>
    </source>
</evidence>